<comment type="caution">
    <text evidence="4">The sequence shown here is derived from an EMBL/GenBank/DDBJ whole genome shotgun (WGS) entry which is preliminary data.</text>
</comment>
<dbReference type="InterPro" id="IPR012373">
    <property type="entry name" value="Ferrdict_sens_TM"/>
</dbReference>
<keyword evidence="1" id="KW-0472">Membrane</keyword>
<feature type="non-terminal residue" evidence="4">
    <location>
        <position position="1"/>
    </location>
</feature>
<evidence type="ECO:0000256" key="1">
    <source>
        <dbReference type="SAM" id="Phobius"/>
    </source>
</evidence>
<proteinExistence type="predicted"/>
<evidence type="ECO:0000313" key="4">
    <source>
        <dbReference type="EMBL" id="HAE50811.1"/>
    </source>
</evidence>
<keyword evidence="1" id="KW-0812">Transmembrane</keyword>
<dbReference type="InterPro" id="IPR006860">
    <property type="entry name" value="FecR"/>
</dbReference>
<dbReference type="Proteomes" id="UP000257706">
    <property type="component" value="Unassembled WGS sequence"/>
</dbReference>
<sequence>APGDAGLRRRFDAWLAADPDHRRDWEEMAQTYALLGQVLPAPAAAAPQRTARAHRRLPRRRMRMAGAGLALAAGIALAILPVRLPAWLADQSTGHGQTRQIALADGSRMDLAPQSAADVVIDATGRRIRLIDGRAYFEVVADPARPFVVTAGTATVTVHGTGFEVADTAEGVVVAVRHGRVEVAGGSEPRLLGPGDRLTLGADGDLVQDRLRPDEVAAWTEGQLIVRDRPVARVVDALRPYAPEMILLTDDSLARQPLTGIYDLRRPRAALDAIAAAQGARVIEITPWILLLSKKI</sequence>
<dbReference type="PIRSF" id="PIRSF018266">
    <property type="entry name" value="FecR"/>
    <property type="match status" value="1"/>
</dbReference>
<name>A0A3B9ISH1_9PROT</name>
<organism evidence="4 5">
    <name type="scientific">Tistrella mobilis</name>
    <dbReference type="NCBI Taxonomy" id="171437"/>
    <lineage>
        <taxon>Bacteria</taxon>
        <taxon>Pseudomonadati</taxon>
        <taxon>Pseudomonadota</taxon>
        <taxon>Alphaproteobacteria</taxon>
        <taxon>Geminicoccales</taxon>
        <taxon>Geminicoccaceae</taxon>
        <taxon>Tistrella</taxon>
    </lineage>
</organism>
<gene>
    <name evidence="4" type="ORF">DCK97_25685</name>
</gene>
<dbReference type="Pfam" id="PF16220">
    <property type="entry name" value="DUF4880"/>
    <property type="match status" value="1"/>
</dbReference>
<feature type="domain" description="FecR N-terminal" evidence="3">
    <location>
        <begin position="3"/>
        <end position="30"/>
    </location>
</feature>
<evidence type="ECO:0000313" key="5">
    <source>
        <dbReference type="Proteomes" id="UP000257706"/>
    </source>
</evidence>
<dbReference type="Pfam" id="PF04773">
    <property type="entry name" value="FecR"/>
    <property type="match status" value="1"/>
</dbReference>
<dbReference type="PANTHER" id="PTHR30273:SF2">
    <property type="entry name" value="PROTEIN FECR"/>
    <property type="match status" value="1"/>
</dbReference>
<accession>A0A3B9ISH1</accession>
<evidence type="ECO:0008006" key="6">
    <source>
        <dbReference type="Google" id="ProtNLM"/>
    </source>
</evidence>
<evidence type="ECO:0000259" key="3">
    <source>
        <dbReference type="Pfam" id="PF16220"/>
    </source>
</evidence>
<dbReference type="Gene3D" id="2.60.120.1440">
    <property type="match status" value="1"/>
</dbReference>
<dbReference type="AlphaFoldDB" id="A0A3B9ISH1"/>
<protein>
    <recommendedName>
        <fullName evidence="6">Iron dicitrate transport regulator FecR</fullName>
    </recommendedName>
</protein>
<reference evidence="4 5" key="1">
    <citation type="journal article" date="2018" name="Nat. Biotechnol.">
        <title>A standardized bacterial taxonomy based on genome phylogeny substantially revises the tree of life.</title>
        <authorList>
            <person name="Parks D.H."/>
            <person name="Chuvochina M."/>
            <person name="Waite D.W."/>
            <person name="Rinke C."/>
            <person name="Skarshewski A."/>
            <person name="Chaumeil P.A."/>
            <person name="Hugenholtz P."/>
        </authorList>
    </citation>
    <scope>NUCLEOTIDE SEQUENCE [LARGE SCALE GENOMIC DNA]</scope>
    <source>
        <strain evidence="4">UBA8739</strain>
    </source>
</reference>
<feature type="domain" description="FecR protein" evidence="2">
    <location>
        <begin position="92"/>
        <end position="182"/>
    </location>
</feature>
<keyword evidence="1" id="KW-1133">Transmembrane helix</keyword>
<dbReference type="PANTHER" id="PTHR30273">
    <property type="entry name" value="PERIPLASMIC SIGNAL SENSOR AND SIGMA FACTOR ACTIVATOR FECR-RELATED"/>
    <property type="match status" value="1"/>
</dbReference>
<feature type="transmembrane region" description="Helical" evidence="1">
    <location>
        <begin position="64"/>
        <end position="82"/>
    </location>
</feature>
<dbReference type="InterPro" id="IPR032623">
    <property type="entry name" value="FecR_N"/>
</dbReference>
<dbReference type="GO" id="GO:0016989">
    <property type="term" value="F:sigma factor antagonist activity"/>
    <property type="evidence" value="ECO:0007669"/>
    <property type="project" value="TreeGrafter"/>
</dbReference>
<evidence type="ECO:0000259" key="2">
    <source>
        <dbReference type="Pfam" id="PF04773"/>
    </source>
</evidence>
<dbReference type="EMBL" id="DMAI01000418">
    <property type="protein sequence ID" value="HAE50811.1"/>
    <property type="molecule type" value="Genomic_DNA"/>
</dbReference>